<feature type="transmembrane region" description="Helical" evidence="1">
    <location>
        <begin position="6"/>
        <end position="24"/>
    </location>
</feature>
<evidence type="ECO:0000313" key="2">
    <source>
        <dbReference type="EMBL" id="KAF2147347.1"/>
    </source>
</evidence>
<evidence type="ECO:0000313" key="3">
    <source>
        <dbReference type="Proteomes" id="UP000799438"/>
    </source>
</evidence>
<dbReference type="Proteomes" id="UP000799438">
    <property type="component" value="Unassembled WGS sequence"/>
</dbReference>
<gene>
    <name evidence="2" type="ORF">K452DRAFT_5794</name>
</gene>
<dbReference type="EMBL" id="ML995474">
    <property type="protein sequence ID" value="KAF2147347.1"/>
    <property type="molecule type" value="Genomic_DNA"/>
</dbReference>
<name>A0A6A6BWR8_9PEZI</name>
<dbReference type="RefSeq" id="XP_033403055.1">
    <property type="nucleotide sequence ID" value="XM_033546868.1"/>
</dbReference>
<accession>A0A6A6BWR8</accession>
<keyword evidence="3" id="KW-1185">Reference proteome</keyword>
<proteinExistence type="predicted"/>
<sequence>MVRGVHIYTFTFFLSIFLFPVPRIEDTVQDTRQPVPQHRSFDGSWKEDRTARRRSAAAYCIVHRQPGVGIPTYLLRTYGLALRLAPHRIA</sequence>
<keyword evidence="1" id="KW-0812">Transmembrane</keyword>
<organism evidence="2 3">
    <name type="scientific">Aplosporella prunicola CBS 121167</name>
    <dbReference type="NCBI Taxonomy" id="1176127"/>
    <lineage>
        <taxon>Eukaryota</taxon>
        <taxon>Fungi</taxon>
        <taxon>Dikarya</taxon>
        <taxon>Ascomycota</taxon>
        <taxon>Pezizomycotina</taxon>
        <taxon>Dothideomycetes</taxon>
        <taxon>Dothideomycetes incertae sedis</taxon>
        <taxon>Botryosphaeriales</taxon>
        <taxon>Aplosporellaceae</taxon>
        <taxon>Aplosporella</taxon>
    </lineage>
</organism>
<dbReference type="GeneID" id="54304375"/>
<keyword evidence="1" id="KW-1133">Transmembrane helix</keyword>
<keyword evidence="1" id="KW-0472">Membrane</keyword>
<protein>
    <submittedName>
        <fullName evidence="2">Uncharacterized protein</fullName>
    </submittedName>
</protein>
<reference evidence="2" key="1">
    <citation type="journal article" date="2020" name="Stud. Mycol.">
        <title>101 Dothideomycetes genomes: a test case for predicting lifestyles and emergence of pathogens.</title>
        <authorList>
            <person name="Haridas S."/>
            <person name="Albert R."/>
            <person name="Binder M."/>
            <person name="Bloem J."/>
            <person name="Labutti K."/>
            <person name="Salamov A."/>
            <person name="Andreopoulos B."/>
            <person name="Baker S."/>
            <person name="Barry K."/>
            <person name="Bills G."/>
            <person name="Bluhm B."/>
            <person name="Cannon C."/>
            <person name="Castanera R."/>
            <person name="Culley D."/>
            <person name="Daum C."/>
            <person name="Ezra D."/>
            <person name="Gonzalez J."/>
            <person name="Henrissat B."/>
            <person name="Kuo A."/>
            <person name="Liang C."/>
            <person name="Lipzen A."/>
            <person name="Lutzoni F."/>
            <person name="Magnuson J."/>
            <person name="Mondo S."/>
            <person name="Nolan M."/>
            <person name="Ohm R."/>
            <person name="Pangilinan J."/>
            <person name="Park H.-J."/>
            <person name="Ramirez L."/>
            <person name="Alfaro M."/>
            <person name="Sun H."/>
            <person name="Tritt A."/>
            <person name="Yoshinaga Y."/>
            <person name="Zwiers L.-H."/>
            <person name="Turgeon B."/>
            <person name="Goodwin S."/>
            <person name="Spatafora J."/>
            <person name="Crous P."/>
            <person name="Grigoriev I."/>
        </authorList>
    </citation>
    <scope>NUCLEOTIDE SEQUENCE</scope>
    <source>
        <strain evidence="2">CBS 121167</strain>
    </source>
</reference>
<dbReference type="AlphaFoldDB" id="A0A6A6BWR8"/>
<evidence type="ECO:0000256" key="1">
    <source>
        <dbReference type="SAM" id="Phobius"/>
    </source>
</evidence>